<dbReference type="Pfam" id="PF24764">
    <property type="entry name" value="rva_4"/>
    <property type="match status" value="1"/>
</dbReference>
<organism evidence="2 3">
    <name type="scientific">Clytia hemisphaerica</name>
    <dbReference type="NCBI Taxonomy" id="252671"/>
    <lineage>
        <taxon>Eukaryota</taxon>
        <taxon>Metazoa</taxon>
        <taxon>Cnidaria</taxon>
        <taxon>Hydrozoa</taxon>
        <taxon>Hydroidolina</taxon>
        <taxon>Leptothecata</taxon>
        <taxon>Obeliida</taxon>
        <taxon>Clytiidae</taxon>
        <taxon>Clytia</taxon>
    </lineage>
</organism>
<name>A0A7M5X880_9CNID</name>
<dbReference type="PANTHER" id="PTHR46791">
    <property type="entry name" value="EXPRESSED PROTEIN"/>
    <property type="match status" value="1"/>
</dbReference>
<evidence type="ECO:0000313" key="3">
    <source>
        <dbReference type="Proteomes" id="UP000594262"/>
    </source>
</evidence>
<dbReference type="EnsemblMetazoa" id="CLYHEMT019395.1">
    <property type="protein sequence ID" value="CLYHEMP019395.1"/>
    <property type="gene ID" value="CLYHEMG019395"/>
</dbReference>
<dbReference type="OrthoDB" id="5976245at2759"/>
<dbReference type="PANTHER" id="PTHR46791:SF5">
    <property type="entry name" value="CLR5 DOMAIN-CONTAINING PROTEIN-RELATED"/>
    <property type="match status" value="1"/>
</dbReference>
<reference evidence="2" key="1">
    <citation type="submission" date="2021-01" db="UniProtKB">
        <authorList>
            <consortium name="EnsemblMetazoa"/>
        </authorList>
    </citation>
    <scope>IDENTIFICATION</scope>
</reference>
<dbReference type="AlphaFoldDB" id="A0A7M5X880"/>
<evidence type="ECO:0000313" key="2">
    <source>
        <dbReference type="EnsemblMetazoa" id="CLYHEMP019395.1"/>
    </source>
</evidence>
<accession>A0A7M5X880</accession>
<sequence length="269" mass="31291">MADLDEAYQEFFSSLATLVERARTCTEEGQADIMFNLLKDYQNALRSIHMDFPNIAKADVETLMNNIQSIRAELRRKFNKENIKLAVLDDLDYDTPQKLGRPKYNISEDTLIFYRGLGFSWNDIASLLMVSRWTVYRRIDEYGIREITGYSKISDDQLDSMILELKKQHGICLGRPMIIGHLRSMGLRIQHRRVMESLVRIDPEGSNMRWRIIIRRRKYSVPGPNSLWHLDGHHSLINWGFVIHGCIDGMSRMITFLCCSSVTIEQKLS</sequence>
<feature type="domain" description="Integrase core" evidence="1">
    <location>
        <begin position="219"/>
        <end position="261"/>
    </location>
</feature>
<dbReference type="Proteomes" id="UP000594262">
    <property type="component" value="Unplaced"/>
</dbReference>
<dbReference type="InterPro" id="IPR058913">
    <property type="entry name" value="Integrase_dom_put"/>
</dbReference>
<proteinExistence type="predicted"/>
<protein>
    <recommendedName>
        <fullName evidence="1">Integrase core domain-containing protein</fullName>
    </recommendedName>
</protein>
<evidence type="ECO:0000259" key="1">
    <source>
        <dbReference type="Pfam" id="PF24764"/>
    </source>
</evidence>
<keyword evidence="3" id="KW-1185">Reference proteome</keyword>